<dbReference type="AlphaFoldDB" id="A0A128EBC9"/>
<dbReference type="OrthoDB" id="9804434at2"/>
<keyword evidence="7 8" id="KW-0067">ATP-binding</keyword>
<reference evidence="10 11" key="1">
    <citation type="submission" date="2016-02" db="EMBL/GenBank/DDBJ databases">
        <authorList>
            <consortium name="Pathogen Informatics"/>
        </authorList>
    </citation>
    <scope>NUCLEOTIDE SEQUENCE [LARGE SCALE GENOMIC DNA]</scope>
    <source>
        <strain evidence="10 11">RC20</strain>
    </source>
</reference>
<dbReference type="EMBL" id="FIZP01000001">
    <property type="protein sequence ID" value="CZE45781.1"/>
    <property type="molecule type" value="Genomic_DNA"/>
</dbReference>
<feature type="binding site" evidence="8">
    <location>
        <position position="7"/>
    </location>
    <ligand>
        <name>ATP</name>
        <dbReference type="ChEBI" id="CHEBI:30616"/>
    </ligand>
</feature>
<sequence>MKRVVVKVGSHIISDEGKISEERMQRLCEFLSDLMEKYEVILVSSGAISAGMCRVDIKKEGVVNRQMLAAIGQPFLMENYDRIMSNLGKNVAQVLLTAGDFDSRKRTNHAKNVIDALCERKILPIINENDATGIEEILFGDNDRLSAGVAHYFNADILVILSDIDGYYDADPRANKNAKIIPLISFLSQDELNQKPSAGSQFGTGGIVTKLKAANFLLENNKAMFLASGFELEVARKFLLQNKQVGGTLFKKEICKEVMG</sequence>
<name>A0A128EBC9_9BACT</name>
<dbReference type="PANTHER" id="PTHR43654:SF3">
    <property type="entry name" value="GLUTAMATE 5-KINASE"/>
    <property type="match status" value="1"/>
</dbReference>
<feature type="binding site" evidence="8">
    <location>
        <begin position="162"/>
        <end position="163"/>
    </location>
    <ligand>
        <name>ATP</name>
        <dbReference type="ChEBI" id="CHEBI:30616"/>
    </ligand>
</feature>
<dbReference type="Pfam" id="PF00696">
    <property type="entry name" value="AA_kinase"/>
    <property type="match status" value="1"/>
</dbReference>
<organism evidence="10 11">
    <name type="scientific">Campylobacter geochelonis</name>
    <dbReference type="NCBI Taxonomy" id="1780362"/>
    <lineage>
        <taxon>Bacteria</taxon>
        <taxon>Pseudomonadati</taxon>
        <taxon>Campylobacterota</taxon>
        <taxon>Epsilonproteobacteria</taxon>
        <taxon>Campylobacterales</taxon>
        <taxon>Campylobacteraceae</taxon>
        <taxon>Campylobacter</taxon>
    </lineage>
</organism>
<keyword evidence="1 8" id="KW-0963">Cytoplasm</keyword>
<dbReference type="InterPro" id="IPR036393">
    <property type="entry name" value="AceGlu_kinase-like_sf"/>
</dbReference>
<feature type="binding site" evidence="8">
    <location>
        <begin position="204"/>
        <end position="210"/>
    </location>
    <ligand>
        <name>ATP</name>
        <dbReference type="ChEBI" id="CHEBI:30616"/>
    </ligand>
</feature>
<comment type="similarity">
    <text evidence="8">Belongs to the glutamate 5-kinase family.</text>
</comment>
<feature type="binding site" evidence="8">
    <location>
        <position position="45"/>
    </location>
    <ligand>
        <name>substrate</name>
    </ligand>
</feature>
<evidence type="ECO:0000256" key="1">
    <source>
        <dbReference type="ARBA" id="ARBA00022490"/>
    </source>
</evidence>
<protein>
    <recommendedName>
        <fullName evidence="8">Glutamate 5-kinase</fullName>
        <ecNumber evidence="8">2.7.2.11</ecNumber>
    </recommendedName>
    <alternativeName>
        <fullName evidence="8">Gamma-glutamyl kinase</fullName>
        <shortName evidence="8">GK</shortName>
    </alternativeName>
</protein>
<keyword evidence="5 8" id="KW-0547">Nucleotide-binding</keyword>
<dbReference type="PRINTS" id="PR00474">
    <property type="entry name" value="GLU5KINASE"/>
</dbReference>
<evidence type="ECO:0000256" key="5">
    <source>
        <dbReference type="ARBA" id="ARBA00022741"/>
    </source>
</evidence>
<dbReference type="PIRSF" id="PIRSF000729">
    <property type="entry name" value="GK"/>
    <property type="match status" value="1"/>
</dbReference>
<dbReference type="GO" id="GO:0005829">
    <property type="term" value="C:cytosol"/>
    <property type="evidence" value="ECO:0007669"/>
    <property type="project" value="TreeGrafter"/>
</dbReference>
<accession>A0A128EBC9</accession>
<dbReference type="InterPro" id="IPR041739">
    <property type="entry name" value="G5K_ProB"/>
</dbReference>
<proteinExistence type="inferred from homology"/>
<dbReference type="InterPro" id="IPR005715">
    <property type="entry name" value="Glu_5kinase/COase_Synthase"/>
</dbReference>
<dbReference type="HAMAP" id="MF_00456">
    <property type="entry name" value="ProB"/>
    <property type="match status" value="1"/>
</dbReference>
<feature type="binding site" evidence="8">
    <location>
        <position position="130"/>
    </location>
    <ligand>
        <name>substrate</name>
    </ligand>
</feature>
<dbReference type="PROSITE" id="PS00902">
    <property type="entry name" value="GLUTAMATE_5_KINASE"/>
    <property type="match status" value="1"/>
</dbReference>
<keyword evidence="3 8" id="KW-0641">Proline biosynthesis</keyword>
<evidence type="ECO:0000256" key="4">
    <source>
        <dbReference type="ARBA" id="ARBA00022679"/>
    </source>
</evidence>
<comment type="subcellular location">
    <subcellularLocation>
        <location evidence="8">Cytoplasm</location>
    </subcellularLocation>
</comment>
<dbReference type="GO" id="GO:0055129">
    <property type="term" value="P:L-proline biosynthetic process"/>
    <property type="evidence" value="ECO:0007669"/>
    <property type="project" value="UniProtKB-UniRule"/>
</dbReference>
<gene>
    <name evidence="8 10" type="primary">proB</name>
    <name evidence="10" type="ORF">ERS672216_00031</name>
</gene>
<dbReference type="GO" id="GO:0005524">
    <property type="term" value="F:ATP binding"/>
    <property type="evidence" value="ECO:0007669"/>
    <property type="project" value="UniProtKB-KW"/>
</dbReference>
<dbReference type="UniPathway" id="UPA00098">
    <property type="reaction ID" value="UER00359"/>
</dbReference>
<feature type="binding site" evidence="8">
    <location>
        <position position="142"/>
    </location>
    <ligand>
        <name>substrate</name>
    </ligand>
</feature>
<dbReference type="InterPro" id="IPR019797">
    <property type="entry name" value="Glutamate_5-kinase_CS"/>
</dbReference>
<evidence type="ECO:0000259" key="9">
    <source>
        <dbReference type="Pfam" id="PF00696"/>
    </source>
</evidence>
<dbReference type="FunFam" id="3.40.1160.10:FF:000006">
    <property type="entry name" value="Glutamate 5-kinase"/>
    <property type="match status" value="1"/>
</dbReference>
<feature type="domain" description="Aspartate/glutamate/uridylate kinase" evidence="9">
    <location>
        <begin position="2"/>
        <end position="223"/>
    </location>
</feature>
<evidence type="ECO:0000313" key="11">
    <source>
        <dbReference type="Proteomes" id="UP000069632"/>
    </source>
</evidence>
<dbReference type="InterPro" id="IPR001057">
    <property type="entry name" value="Glu/AcGlu_kinase"/>
</dbReference>
<comment type="pathway">
    <text evidence="8">Amino-acid biosynthesis; L-proline biosynthesis; L-glutamate 5-semialdehyde from L-glutamate: step 1/2.</text>
</comment>
<dbReference type="InterPro" id="IPR001048">
    <property type="entry name" value="Asp/Glu/Uridylate_kinase"/>
</dbReference>
<dbReference type="Proteomes" id="UP000069632">
    <property type="component" value="Unassembled WGS sequence"/>
</dbReference>
<keyword evidence="11" id="KW-1185">Reference proteome</keyword>
<evidence type="ECO:0000256" key="6">
    <source>
        <dbReference type="ARBA" id="ARBA00022777"/>
    </source>
</evidence>
<keyword evidence="4 8" id="KW-0808">Transferase</keyword>
<dbReference type="RefSeq" id="WP_075539818.1">
    <property type="nucleotide sequence ID" value="NZ_CP053844.1"/>
</dbReference>
<evidence type="ECO:0000313" key="10">
    <source>
        <dbReference type="EMBL" id="CZE45781.1"/>
    </source>
</evidence>
<keyword evidence="2 8" id="KW-0028">Amino-acid biosynthesis</keyword>
<dbReference type="SUPFAM" id="SSF53633">
    <property type="entry name" value="Carbamate kinase-like"/>
    <property type="match status" value="1"/>
</dbReference>
<evidence type="ECO:0000256" key="3">
    <source>
        <dbReference type="ARBA" id="ARBA00022650"/>
    </source>
</evidence>
<dbReference type="Gene3D" id="3.40.1160.10">
    <property type="entry name" value="Acetylglutamate kinase-like"/>
    <property type="match status" value="1"/>
</dbReference>
<dbReference type="CDD" id="cd04242">
    <property type="entry name" value="AAK_G5K_ProB"/>
    <property type="match status" value="1"/>
</dbReference>
<evidence type="ECO:0000256" key="2">
    <source>
        <dbReference type="ARBA" id="ARBA00022605"/>
    </source>
</evidence>
<evidence type="ECO:0000256" key="7">
    <source>
        <dbReference type="ARBA" id="ARBA00022840"/>
    </source>
</evidence>
<dbReference type="NCBIfam" id="TIGR01027">
    <property type="entry name" value="proB"/>
    <property type="match status" value="1"/>
</dbReference>
<evidence type="ECO:0000256" key="8">
    <source>
        <dbReference type="HAMAP-Rule" id="MF_00456"/>
    </source>
</evidence>
<dbReference type="GO" id="GO:0004349">
    <property type="term" value="F:glutamate 5-kinase activity"/>
    <property type="evidence" value="ECO:0007669"/>
    <property type="project" value="UniProtKB-UniRule"/>
</dbReference>
<keyword evidence="6 8" id="KW-0418">Kinase</keyword>
<dbReference type="InterPro" id="IPR011529">
    <property type="entry name" value="Glu_5kinase"/>
</dbReference>
<comment type="catalytic activity">
    <reaction evidence="8">
        <text>L-glutamate + ATP = L-glutamyl 5-phosphate + ADP</text>
        <dbReference type="Rhea" id="RHEA:14877"/>
        <dbReference type="ChEBI" id="CHEBI:29985"/>
        <dbReference type="ChEBI" id="CHEBI:30616"/>
        <dbReference type="ChEBI" id="CHEBI:58274"/>
        <dbReference type="ChEBI" id="CHEBI:456216"/>
        <dbReference type="EC" id="2.7.2.11"/>
    </reaction>
</comment>
<comment type="function">
    <text evidence="8">Catalyzes the transfer of a phosphate group to glutamate to form L-glutamate 5-phosphate.</text>
</comment>
<dbReference type="PANTHER" id="PTHR43654">
    <property type="entry name" value="GLUTAMATE 5-KINASE"/>
    <property type="match status" value="1"/>
</dbReference>
<dbReference type="EC" id="2.7.2.11" evidence="8"/>